<sequence length="104" mass="11544">MWLVLAIVAGAWLLHQYDKASAVAAARDGFVSEFEQSAAEAKRDALLRRVIVSDEANRGLLEKVHAVEGEAQRFTMEIEAFENETTVNPAGVVDADLLRWMRSN</sequence>
<accession>M9RHQ3</accession>
<dbReference type="AlphaFoldDB" id="M9RHQ3"/>
<dbReference type="Proteomes" id="UP000005307">
    <property type="component" value="Chromosome"/>
</dbReference>
<dbReference type="HOGENOM" id="CLU_171831_0_0_5"/>
<evidence type="ECO:0000313" key="2">
    <source>
        <dbReference type="Proteomes" id="UP000005307"/>
    </source>
</evidence>
<protein>
    <submittedName>
        <fullName evidence="1">Uncharacterized protein</fullName>
    </submittedName>
</protein>
<gene>
    <name evidence="1" type="ORF">OAN307_c39300</name>
</gene>
<proteinExistence type="predicted"/>
<evidence type="ECO:0000313" key="1">
    <source>
        <dbReference type="EMBL" id="AGI69360.1"/>
    </source>
</evidence>
<keyword evidence="2" id="KW-1185">Reference proteome</keyword>
<organism evidence="1 2">
    <name type="scientific">Octadecabacter antarcticus 307</name>
    <dbReference type="NCBI Taxonomy" id="391626"/>
    <lineage>
        <taxon>Bacteria</taxon>
        <taxon>Pseudomonadati</taxon>
        <taxon>Pseudomonadota</taxon>
        <taxon>Alphaproteobacteria</taxon>
        <taxon>Rhodobacterales</taxon>
        <taxon>Roseobacteraceae</taxon>
        <taxon>Octadecabacter</taxon>
    </lineage>
</organism>
<dbReference type="STRING" id="391626.OAN307_c39300"/>
<dbReference type="RefSeq" id="WP_015501300.1">
    <property type="nucleotide sequence ID" value="NC_020911.1"/>
</dbReference>
<dbReference type="OrthoDB" id="7864002at2"/>
<dbReference type="KEGG" id="oat:OAN307_c39300"/>
<dbReference type="EMBL" id="CP003740">
    <property type="protein sequence ID" value="AGI69360.1"/>
    <property type="molecule type" value="Genomic_DNA"/>
</dbReference>
<reference evidence="1 2" key="1">
    <citation type="journal article" date="2013" name="PLoS ONE">
        <title>Poles Apart: Arctic and Antarctic Octadecabacter strains Share High Genome Plasticity and a New Type of Xanthorhodopsin.</title>
        <authorList>
            <person name="Vollmers J."/>
            <person name="Voget S."/>
            <person name="Dietrich S."/>
            <person name="Gollnow K."/>
            <person name="Smits M."/>
            <person name="Meyer K."/>
            <person name="Brinkhoff T."/>
            <person name="Simon M."/>
            <person name="Daniel R."/>
        </authorList>
    </citation>
    <scope>NUCLEOTIDE SEQUENCE [LARGE SCALE GENOMIC DNA]</scope>
    <source>
        <strain evidence="1 2">307</strain>
    </source>
</reference>
<name>M9RHQ3_9RHOB</name>